<evidence type="ECO:0000313" key="1">
    <source>
        <dbReference type="EMBL" id="CAL1268020.1"/>
    </source>
</evidence>
<accession>A0AAV1Z967</accession>
<dbReference type="AlphaFoldDB" id="A0AAV1Z967"/>
<proteinExistence type="predicted"/>
<sequence>MSSIILNYSPTSKECRAVECTFPPSNLQ</sequence>
<name>A0AAV1Z967_9ARAC</name>
<evidence type="ECO:0000313" key="2">
    <source>
        <dbReference type="Proteomes" id="UP001497382"/>
    </source>
</evidence>
<reference evidence="1 2" key="1">
    <citation type="submission" date="2024-04" db="EMBL/GenBank/DDBJ databases">
        <authorList>
            <person name="Rising A."/>
            <person name="Reimegard J."/>
            <person name="Sonavane S."/>
            <person name="Akerstrom W."/>
            <person name="Nylinder S."/>
            <person name="Hedman E."/>
            <person name="Kallberg Y."/>
        </authorList>
    </citation>
    <scope>NUCLEOTIDE SEQUENCE [LARGE SCALE GENOMIC DNA]</scope>
</reference>
<keyword evidence="2" id="KW-1185">Reference proteome</keyword>
<gene>
    <name evidence="1" type="ORF">LARSCL_LOCUS3950</name>
</gene>
<comment type="caution">
    <text evidence="1">The sequence shown here is derived from an EMBL/GenBank/DDBJ whole genome shotgun (WGS) entry which is preliminary data.</text>
</comment>
<dbReference type="Proteomes" id="UP001497382">
    <property type="component" value="Unassembled WGS sequence"/>
</dbReference>
<dbReference type="EMBL" id="CAXIEN010000031">
    <property type="protein sequence ID" value="CAL1268020.1"/>
    <property type="molecule type" value="Genomic_DNA"/>
</dbReference>
<organism evidence="1 2">
    <name type="scientific">Larinioides sclopetarius</name>
    <dbReference type="NCBI Taxonomy" id="280406"/>
    <lineage>
        <taxon>Eukaryota</taxon>
        <taxon>Metazoa</taxon>
        <taxon>Ecdysozoa</taxon>
        <taxon>Arthropoda</taxon>
        <taxon>Chelicerata</taxon>
        <taxon>Arachnida</taxon>
        <taxon>Araneae</taxon>
        <taxon>Araneomorphae</taxon>
        <taxon>Entelegynae</taxon>
        <taxon>Araneoidea</taxon>
        <taxon>Araneidae</taxon>
        <taxon>Larinioides</taxon>
    </lineage>
</organism>
<protein>
    <submittedName>
        <fullName evidence="1">Uncharacterized protein</fullName>
    </submittedName>
</protein>